<dbReference type="CDD" id="cd07185">
    <property type="entry name" value="OmpA_C-like"/>
    <property type="match status" value="1"/>
</dbReference>
<sequence>MTKLILSALAACLTGSVWAQSDISLSRQDGAYAQDSRTTVVRSGSGLCWHTGSWTTPAAVAGCDGPLTPPVSSPEKPAVVIPAAAVTAPVVAASAPAPKRCDFSITLQNDESFDFNQYVLKTGARQRIDKDVIGKIAQCAQLDIIIVTGHTDLIGNQQYNQKLSEKRADAVASYLTSRGVKTTIDTMGMGKTQQIKACDEHLPAKQLQACLAPNRRVVIEVKGLQK</sequence>
<dbReference type="PRINTS" id="PR01021">
    <property type="entry name" value="OMPADOMAIN"/>
</dbReference>
<dbReference type="SUPFAM" id="SSF103088">
    <property type="entry name" value="OmpA-like"/>
    <property type="match status" value="1"/>
</dbReference>
<dbReference type="PANTHER" id="PTHR30329">
    <property type="entry name" value="STATOR ELEMENT OF FLAGELLAR MOTOR COMPLEX"/>
    <property type="match status" value="1"/>
</dbReference>
<evidence type="ECO:0000256" key="4">
    <source>
        <dbReference type="SAM" id="SignalP"/>
    </source>
</evidence>
<name>A0ABR6YN31_9BURK</name>
<dbReference type="Proteomes" id="UP000613113">
    <property type="component" value="Unassembled WGS sequence"/>
</dbReference>
<evidence type="ECO:0000256" key="3">
    <source>
        <dbReference type="PROSITE-ProRule" id="PRU00473"/>
    </source>
</evidence>
<protein>
    <submittedName>
        <fullName evidence="6">OmpA family protein</fullName>
    </submittedName>
</protein>
<keyword evidence="4" id="KW-0732">Signal</keyword>
<feature type="chain" id="PRO_5045635607" evidence="4">
    <location>
        <begin position="20"/>
        <end position="226"/>
    </location>
</feature>
<dbReference type="PROSITE" id="PS51123">
    <property type="entry name" value="OMPA_2"/>
    <property type="match status" value="1"/>
</dbReference>
<evidence type="ECO:0000313" key="7">
    <source>
        <dbReference type="Proteomes" id="UP000613113"/>
    </source>
</evidence>
<evidence type="ECO:0000313" key="6">
    <source>
        <dbReference type="EMBL" id="MBC3885204.1"/>
    </source>
</evidence>
<feature type="domain" description="OmpA-like" evidence="5">
    <location>
        <begin position="100"/>
        <end position="225"/>
    </location>
</feature>
<accession>A0ABR6YN31</accession>
<keyword evidence="7" id="KW-1185">Reference proteome</keyword>
<dbReference type="InterPro" id="IPR006665">
    <property type="entry name" value="OmpA-like"/>
</dbReference>
<keyword evidence="2 3" id="KW-0472">Membrane</keyword>
<reference evidence="6 7" key="1">
    <citation type="submission" date="2020-08" db="EMBL/GenBank/DDBJ databases">
        <title>Novel species isolated from subtropical streams in China.</title>
        <authorList>
            <person name="Lu H."/>
        </authorList>
    </citation>
    <scope>NUCLEOTIDE SEQUENCE [LARGE SCALE GENOMIC DNA]</scope>
    <source>
        <strain evidence="6 7">FT31W</strain>
    </source>
</reference>
<evidence type="ECO:0000256" key="1">
    <source>
        <dbReference type="ARBA" id="ARBA00004442"/>
    </source>
</evidence>
<evidence type="ECO:0000256" key="2">
    <source>
        <dbReference type="ARBA" id="ARBA00023136"/>
    </source>
</evidence>
<proteinExistence type="predicted"/>
<dbReference type="InterPro" id="IPR036737">
    <property type="entry name" value="OmpA-like_sf"/>
</dbReference>
<dbReference type="PANTHER" id="PTHR30329:SF17">
    <property type="entry name" value="LIPOPROTEIN YFIB-RELATED"/>
    <property type="match status" value="1"/>
</dbReference>
<dbReference type="InterPro" id="IPR050330">
    <property type="entry name" value="Bact_OuterMem_StrucFunc"/>
</dbReference>
<evidence type="ECO:0000259" key="5">
    <source>
        <dbReference type="PROSITE" id="PS51123"/>
    </source>
</evidence>
<comment type="subcellular location">
    <subcellularLocation>
        <location evidence="1">Cell outer membrane</location>
    </subcellularLocation>
</comment>
<organism evidence="6 7">
    <name type="scientific">Undibacterium griseum</name>
    <dbReference type="NCBI Taxonomy" id="2762295"/>
    <lineage>
        <taxon>Bacteria</taxon>
        <taxon>Pseudomonadati</taxon>
        <taxon>Pseudomonadota</taxon>
        <taxon>Betaproteobacteria</taxon>
        <taxon>Burkholderiales</taxon>
        <taxon>Oxalobacteraceae</taxon>
        <taxon>Undibacterium</taxon>
    </lineage>
</organism>
<dbReference type="InterPro" id="IPR006664">
    <property type="entry name" value="OMP_bac"/>
</dbReference>
<dbReference type="EMBL" id="JACOGC010000003">
    <property type="protein sequence ID" value="MBC3885204.1"/>
    <property type="molecule type" value="Genomic_DNA"/>
</dbReference>
<dbReference type="Pfam" id="PF00691">
    <property type="entry name" value="OmpA"/>
    <property type="match status" value="1"/>
</dbReference>
<dbReference type="Gene3D" id="3.30.1330.60">
    <property type="entry name" value="OmpA-like domain"/>
    <property type="match status" value="1"/>
</dbReference>
<comment type="caution">
    <text evidence="6">The sequence shown here is derived from an EMBL/GenBank/DDBJ whole genome shotgun (WGS) entry which is preliminary data.</text>
</comment>
<gene>
    <name evidence="6" type="ORF">H8K27_08700</name>
</gene>
<feature type="signal peptide" evidence="4">
    <location>
        <begin position="1"/>
        <end position="19"/>
    </location>
</feature>
<dbReference type="RefSeq" id="WP_186862801.1">
    <property type="nucleotide sequence ID" value="NZ_JACOGC010000003.1"/>
</dbReference>